<proteinExistence type="predicted"/>
<feature type="non-terminal residue" evidence="1">
    <location>
        <position position="1"/>
    </location>
</feature>
<evidence type="ECO:0000313" key="2">
    <source>
        <dbReference type="Proteomes" id="UP001432322"/>
    </source>
</evidence>
<evidence type="ECO:0000313" key="1">
    <source>
        <dbReference type="EMBL" id="GMT34616.1"/>
    </source>
</evidence>
<reference evidence="1" key="1">
    <citation type="submission" date="2023-10" db="EMBL/GenBank/DDBJ databases">
        <title>Genome assembly of Pristionchus species.</title>
        <authorList>
            <person name="Yoshida K."/>
            <person name="Sommer R.J."/>
        </authorList>
    </citation>
    <scope>NUCLEOTIDE SEQUENCE</scope>
    <source>
        <strain evidence="1">RS5133</strain>
    </source>
</reference>
<protein>
    <submittedName>
        <fullName evidence="1">Uncharacterized protein</fullName>
    </submittedName>
</protein>
<organism evidence="1 2">
    <name type="scientific">Pristionchus fissidentatus</name>
    <dbReference type="NCBI Taxonomy" id="1538716"/>
    <lineage>
        <taxon>Eukaryota</taxon>
        <taxon>Metazoa</taxon>
        <taxon>Ecdysozoa</taxon>
        <taxon>Nematoda</taxon>
        <taxon>Chromadorea</taxon>
        <taxon>Rhabditida</taxon>
        <taxon>Rhabditina</taxon>
        <taxon>Diplogasteromorpha</taxon>
        <taxon>Diplogasteroidea</taxon>
        <taxon>Neodiplogasteridae</taxon>
        <taxon>Pristionchus</taxon>
    </lineage>
</organism>
<dbReference type="AlphaFoldDB" id="A0AAV5WRG7"/>
<sequence>FLNFYVDQEETGCPRWSRSQQSDHTIAATILHHATASEFPTTGDSSHSTVYSHLRHLFRGRSGLFHSSTHSFTLVLSHRAGNRSTALRAPIVCTNSRTNKNRD</sequence>
<name>A0AAV5WRG7_9BILA</name>
<gene>
    <name evidence="1" type="ORF">PFISCL1PPCAC_25913</name>
</gene>
<accession>A0AAV5WRG7</accession>
<comment type="caution">
    <text evidence="1">The sequence shown here is derived from an EMBL/GenBank/DDBJ whole genome shotgun (WGS) entry which is preliminary data.</text>
</comment>
<keyword evidence="2" id="KW-1185">Reference proteome</keyword>
<dbReference type="EMBL" id="BTSY01000006">
    <property type="protein sequence ID" value="GMT34616.1"/>
    <property type="molecule type" value="Genomic_DNA"/>
</dbReference>
<feature type="non-terminal residue" evidence="1">
    <location>
        <position position="103"/>
    </location>
</feature>
<dbReference type="Proteomes" id="UP001432322">
    <property type="component" value="Unassembled WGS sequence"/>
</dbReference>